<sequence length="65" mass="7045">MELLADAATQWWSTYDPDEPNTAPTNNAVIEYLTSIGASTKLADSIASILRADDLRTGRRKGGAY</sequence>
<evidence type="ECO:0000313" key="2">
    <source>
        <dbReference type="Proteomes" id="UP000253782"/>
    </source>
</evidence>
<reference evidence="1 2" key="1">
    <citation type="submission" date="2018-07" db="EMBL/GenBank/DDBJ databases">
        <title>Dyella tabacisoli L4-6T, whole genome shotgun sequence.</title>
        <authorList>
            <person name="Zhou X.-K."/>
            <person name="Li W.-J."/>
            <person name="Duan Y.-Q."/>
        </authorList>
    </citation>
    <scope>NUCLEOTIDE SEQUENCE [LARGE SCALE GENOMIC DNA]</scope>
    <source>
        <strain evidence="1 2">L4-6</strain>
    </source>
</reference>
<protein>
    <submittedName>
        <fullName evidence="1">Uncharacterized protein</fullName>
    </submittedName>
</protein>
<gene>
    <name evidence="1" type="ORF">DVJ77_00895</name>
</gene>
<accession>A0A369UT93</accession>
<evidence type="ECO:0000313" key="1">
    <source>
        <dbReference type="EMBL" id="RDD83731.1"/>
    </source>
</evidence>
<keyword evidence="2" id="KW-1185">Reference proteome</keyword>
<organism evidence="1 2">
    <name type="scientific">Dyella tabacisoli</name>
    <dbReference type="NCBI Taxonomy" id="2282381"/>
    <lineage>
        <taxon>Bacteria</taxon>
        <taxon>Pseudomonadati</taxon>
        <taxon>Pseudomonadota</taxon>
        <taxon>Gammaproteobacteria</taxon>
        <taxon>Lysobacterales</taxon>
        <taxon>Rhodanobacteraceae</taxon>
        <taxon>Dyella</taxon>
    </lineage>
</organism>
<comment type="caution">
    <text evidence="1">The sequence shown here is derived from an EMBL/GenBank/DDBJ whole genome shotgun (WGS) entry which is preliminary data.</text>
</comment>
<name>A0A369UT93_9GAMM</name>
<dbReference type="Proteomes" id="UP000253782">
    <property type="component" value="Unassembled WGS sequence"/>
</dbReference>
<dbReference type="AlphaFoldDB" id="A0A369UT93"/>
<dbReference type="OrthoDB" id="6429110at2"/>
<dbReference type="EMBL" id="QQAH01000001">
    <property type="protein sequence ID" value="RDD83731.1"/>
    <property type="molecule type" value="Genomic_DNA"/>
</dbReference>
<proteinExistence type="predicted"/>